<dbReference type="Proteomes" id="UP000054422">
    <property type="component" value="Unassembled WGS sequence"/>
</dbReference>
<reference evidence="4 5" key="1">
    <citation type="submission" date="2014-05" db="EMBL/GenBank/DDBJ databases">
        <authorList>
            <person name="Rizzardi K."/>
            <person name="Winiecka-Krusnell J."/>
            <person name="Ramliden M."/>
            <person name="Alm E."/>
            <person name="Andersson S."/>
            <person name="Byfors S."/>
        </authorList>
    </citation>
    <scope>NUCLEOTIDE SEQUENCE [LARGE SCALE GENOMIC DNA]</scope>
    <source>
        <strain evidence="4 5">LEGN</strain>
    </source>
</reference>
<accession>A0A0A2SW88</accession>
<name>A0A0A2SW88_9GAMM</name>
<keyword evidence="2" id="KW-0342">GTP-binding</keyword>
<keyword evidence="5" id="KW-1185">Reference proteome</keyword>
<evidence type="ECO:0000256" key="1">
    <source>
        <dbReference type="ARBA" id="ARBA00022741"/>
    </source>
</evidence>
<dbReference type="EMBL" id="JNCF01000011">
    <property type="protein sequence ID" value="KGP63719.1"/>
    <property type="molecule type" value="Genomic_DNA"/>
</dbReference>
<dbReference type="Pfam" id="PF00448">
    <property type="entry name" value="SRP54"/>
    <property type="match status" value="1"/>
</dbReference>
<protein>
    <recommendedName>
        <fullName evidence="3">SRP54-type proteins GTP-binding domain-containing protein</fullName>
    </recommendedName>
</protein>
<evidence type="ECO:0000313" key="4">
    <source>
        <dbReference type="EMBL" id="KGP63719.1"/>
    </source>
</evidence>
<dbReference type="GO" id="GO:0005525">
    <property type="term" value="F:GTP binding"/>
    <property type="evidence" value="ECO:0007669"/>
    <property type="project" value="UniProtKB-KW"/>
</dbReference>
<keyword evidence="1" id="KW-0547">Nucleotide-binding</keyword>
<comment type="caution">
    <text evidence="4">The sequence shown here is derived from an EMBL/GenBank/DDBJ whole genome shotgun (WGS) entry which is preliminary data.</text>
</comment>
<evidence type="ECO:0000256" key="2">
    <source>
        <dbReference type="ARBA" id="ARBA00023134"/>
    </source>
</evidence>
<dbReference type="GO" id="GO:0006614">
    <property type="term" value="P:SRP-dependent cotranslational protein targeting to membrane"/>
    <property type="evidence" value="ECO:0007669"/>
    <property type="project" value="InterPro"/>
</dbReference>
<evidence type="ECO:0000259" key="3">
    <source>
        <dbReference type="Pfam" id="PF00448"/>
    </source>
</evidence>
<dbReference type="InterPro" id="IPR027417">
    <property type="entry name" value="P-loop_NTPase"/>
</dbReference>
<dbReference type="STRING" id="1498499.EP47_04975"/>
<evidence type="ECO:0000313" key="5">
    <source>
        <dbReference type="Proteomes" id="UP000054422"/>
    </source>
</evidence>
<dbReference type="Gene3D" id="3.40.50.300">
    <property type="entry name" value="P-loop containing nucleotide triphosphate hydrolases"/>
    <property type="match status" value="1"/>
</dbReference>
<dbReference type="AlphaFoldDB" id="A0A0A2SW88"/>
<dbReference type="InterPro" id="IPR000897">
    <property type="entry name" value="SRP54_GTPase_dom"/>
</dbReference>
<sequence length="71" mass="7889">MSHTLGCILTKKDESKTIAPCLSVVMRHQLPIAYWCDGQNIAKDIHVPNKIELINAVFQGEKIVRSDAISV</sequence>
<organism evidence="4 5">
    <name type="scientific">Legionella norrlandica</name>
    <dbReference type="NCBI Taxonomy" id="1498499"/>
    <lineage>
        <taxon>Bacteria</taxon>
        <taxon>Pseudomonadati</taxon>
        <taxon>Pseudomonadota</taxon>
        <taxon>Gammaproteobacteria</taxon>
        <taxon>Legionellales</taxon>
        <taxon>Legionellaceae</taxon>
        <taxon>Legionella</taxon>
    </lineage>
</organism>
<gene>
    <name evidence="4" type="ORF">EP47_04975</name>
</gene>
<proteinExistence type="predicted"/>
<feature type="domain" description="SRP54-type proteins GTP-binding" evidence="3">
    <location>
        <begin position="6"/>
        <end position="58"/>
    </location>
</feature>